<accession>A0A1L3KPL4</accession>
<reference evidence="3" key="1">
    <citation type="journal article" date="2016" name="Nature">
        <title>Redefining the invertebrate RNA virosphere.</title>
        <authorList>
            <person name="Shi M."/>
            <person name="Lin X.D."/>
            <person name="Tian J.H."/>
            <person name="Chen L.J."/>
            <person name="Chen X."/>
            <person name="Li C.X."/>
            <person name="Qin X.C."/>
            <person name="Li J."/>
            <person name="Cao J.P."/>
            <person name="Eden J.S."/>
            <person name="Buchmann J."/>
            <person name="Wang W."/>
            <person name="Xu J."/>
            <person name="Holmes E.C."/>
            <person name="Zhang Y.Z."/>
        </authorList>
    </citation>
    <scope>NUCLEOTIDE SEQUENCE</scope>
    <source>
        <strain evidence="3">WGML112345</strain>
    </source>
</reference>
<proteinExistence type="predicted"/>
<evidence type="ECO:0000256" key="1">
    <source>
        <dbReference type="SAM" id="MobiDB-lite"/>
    </source>
</evidence>
<evidence type="ECO:0000313" key="3">
    <source>
        <dbReference type="EMBL" id="APG79327.1"/>
    </source>
</evidence>
<dbReference type="InterPro" id="IPR007322">
    <property type="entry name" value="RNA_pol_bunyavir"/>
</dbReference>
<dbReference type="PROSITE" id="PS50525">
    <property type="entry name" value="RDRP_SSRNA_NEG_SEG"/>
    <property type="match status" value="1"/>
</dbReference>
<feature type="domain" description="RdRp catalytic" evidence="2">
    <location>
        <begin position="1005"/>
        <end position="1201"/>
    </location>
</feature>
<keyword evidence="3" id="KW-0548">Nucleotidyltransferase</keyword>
<dbReference type="GO" id="GO:0003968">
    <property type="term" value="F:RNA-directed RNA polymerase activity"/>
    <property type="evidence" value="ECO:0007669"/>
    <property type="project" value="UniProtKB-KW"/>
</dbReference>
<keyword evidence="3" id="KW-0808">Transferase</keyword>
<protein>
    <submittedName>
        <fullName evidence="3">RNA-dependent RNA polymerase</fullName>
    </submittedName>
</protein>
<sequence>MEEQLVLLDVALTADPAVVYRSKTSKYQPCVDYLSTILPIVLPLVKSCILQLVIVESDLSNLENQLRAIGIQDFEGEDYQRDKTMLIHFRGIVEAYETRVKHTEKFKYRSQLRAHRNKQEVYTEKELQLDRILGTMNKAFQDGNIDTHPEPLAELQQKIRNTFKCDSSTQFKLVEPSDIPEAFTASKAQMKEQYLHTKSKPSSWFIYSPEHTGVTEHERDLDKKNIAFLQDLLKNNGVKPITPGGELWECYYEMITNISFETQTDANSGRVTTSVKLPTKLKEPVKAAFHMGKKYKQDPKPNEQLKCVPIWDEDYHRQVTHWAEDESAKLTTSHPITIDWEKYNLKDIHNNFDRSVHAREIEEVRPLVTSIRELSAYKYCKAVASMAHSMLVQPSKEAGKTTLINKGDKGLYVLTLPSRQAGTVIDRGTIPFVSMALSKNIDKVINSDEVQFIMKINKTGWYLCVSKPMRLDGIRLESLTHAHLCFEASMLSWLMQIEAKTQPNTAAQWPMAVLLFTYCLMNQTTRTAGCLENLRYVFMNSIAVRANLKIFMLESGSFALKTKLQALLYFRTEEFAAKSFLAAKDVLMNDLEIEAQHGDLNLDRLGVQNVKLPSFMDQGFHKSFLGICNEIMGLYFNVAKGLHGPYHRDIQLMNTPLKCESDLRIQMEINQQARLQEEPGLLPSEKARHFGGGLVSDLSEFSVSPSEINPQTASTDFCSMLGKFVNEKYLMHNKDRLIESLVKIGLDREILRHHQFTSTKSMLTFEQNKHGEFKRSKVLPYMVKLVETEFKGVAPTLLEFTEWTLTSAIRPVFAISPKQQRTLNDREIYIGNAITFGVRTVEMIMRCVAECLPGECIKIPGDKKYIEMSKAFKEVIKWSKSQNTVVMDDYQNANDQIQSDTNLHFPGVEVTNPTEEELVKLNDIEAEYQAELLRIQAMTDWAQQTDEYERAFQTKIDRQEEVMKKPIYSGNSADLLSDELLEDIMQQLADDDLHTPHLNPFKLVTVESFTGKVHLLICNNDRKKWSAKDVAEKFEVFIAELTVIPHQLRTLMIRILKNHRRKHLQLGSRYVAELEKNKSMPENARLLRMVEGGMFVSITQNWLQGMLNYTSSVVHTAVMLSSWEMFLQLFPEAKACNGMLEHSDDSVELMCYIPMMLTLDPKERLMHSAVTLQLPVEEVWLAFDEWCGSLASLKYSPKKSNMQTVVCEFISNYMIYGDQAYPWYKHVVTSFSQLPGTSLADDTYAAFSQLMVCGARGGPGSLVNWIMKLAADRIDRLYSTGPGMHNDVAKYLDMDRRLIPLELGGTPNMSAPALILAGPGYHDANLLAAATNRLFEGWEKTLFLFLMVSPKGVFDVDSISYEESDISKITGFSGPLFKNLLEPREGDLKRKKHKLDDDGDAVEDPSLNGYVSEMTHANCYNHDQLKAWTITHPAASIQAPKNNKDLLMYWHDVMQRPSYKAACARSTGRGQLIKRCQWTTGAFCKMKSTDSTWIPLRQIFIQLNADYQARLEKSGHRVVTNEEVSYLQAYTDAISSTVVSLVTYLGGARVDGEVPKTQHPQMAQILAAPNKISRIVNDPVQVALKIWDKFEGPYVFLRRPERYEEDCELLCRVVRPIKSRLNASTLMKYDIFINVMGALGSYHDAETVLKEAYKWDDNTFDEIVKAAETSKKELQWVSKMFRSGRKSRIVITKAGNHTAQETLNAFLTTNSLSQKNLKITFSEPWIAEDSTHLELFSRMRVHDDTSVAIENVSYAYYKCLEKGLPLGRLRDFLLKSRFKGKTILDILRMAKKRQQERLLNPRTNEMVAVLCAYLQNDFQVAEEIYQSQETVLRWYDRRQRYDPQMGQYVGELAYWCVYRGKFIQVTGVLSDNGQMMYTYKTNCREWSTIIHMLKVLYVDIHNKSYDASLPQMRTKQWKRDAGDPTEGFAMASRTWHWQVLNVGNYYLKDWQLTTDLKVPDILPRLVKAKSQRVVGIYIGSSDKRGQPGFCVIAAIRRNVPVKFMPEDWVWDNSVTLGYYEGLNLDALLSLRQFKTYIFDEVSAVPVEDLLKVIKIRPTSELPWWFEFCRVLQQDYKKANTEKMKEVWSNWVRNCSLDPPPGFKDLGISNPEPDWEEEESTDSGSILEIQSVGSSEIEKLSDKDDNEELAIMNEVDKEDSVYEDSLSRTQAIVIFESRLQFSKVDTLRQKMIVQSMGLTKTHVKDPYFWSMYLGHWINMLTENISQLKTTKLATLNVIDSCLQFILDNQSLENVTTIARQLQENKAFALATGTKVQKPDWMVEHYKRYQRAILSGATSDRLDPLQWHALLADNLYWPVADYNVDFPDESDVLFD</sequence>
<dbReference type="GO" id="GO:0006351">
    <property type="term" value="P:DNA-templated transcription"/>
    <property type="evidence" value="ECO:0007669"/>
    <property type="project" value="InterPro"/>
</dbReference>
<dbReference type="Pfam" id="PF04196">
    <property type="entry name" value="Bunya_RdRp"/>
    <property type="match status" value="1"/>
</dbReference>
<feature type="region of interest" description="Disordered" evidence="1">
    <location>
        <begin position="2101"/>
        <end position="2123"/>
    </location>
</feature>
<dbReference type="EMBL" id="KX884838">
    <property type="protein sequence ID" value="APG79327.1"/>
    <property type="molecule type" value="Genomic_RNA"/>
</dbReference>
<name>A0A1L3KPL4_9VIRU</name>
<organism evidence="3">
    <name type="scientific">Hubei bunya-like virus 7</name>
    <dbReference type="NCBI Taxonomy" id="1922852"/>
    <lineage>
        <taxon>Viruses</taxon>
        <taxon>Riboviria</taxon>
    </lineage>
</organism>
<dbReference type="GO" id="GO:0039694">
    <property type="term" value="P:viral RNA genome replication"/>
    <property type="evidence" value="ECO:0007669"/>
    <property type="project" value="InterPro"/>
</dbReference>
<keyword evidence="3" id="KW-0696">RNA-directed RNA polymerase</keyword>
<evidence type="ECO:0000259" key="2">
    <source>
        <dbReference type="PROSITE" id="PS50525"/>
    </source>
</evidence>
<dbReference type="InterPro" id="IPR007099">
    <property type="entry name" value="RNA-dir_pol_NSvirus"/>
</dbReference>